<feature type="transmembrane region" description="Helical" evidence="1">
    <location>
        <begin position="6"/>
        <end position="23"/>
    </location>
</feature>
<dbReference type="Proteomes" id="UP001469365">
    <property type="component" value="Unassembled WGS sequence"/>
</dbReference>
<feature type="transmembrane region" description="Helical" evidence="1">
    <location>
        <begin position="256"/>
        <end position="282"/>
    </location>
</feature>
<evidence type="ECO:0000256" key="1">
    <source>
        <dbReference type="SAM" id="Phobius"/>
    </source>
</evidence>
<keyword evidence="1" id="KW-0812">Transmembrane</keyword>
<keyword evidence="1" id="KW-1133">Transmembrane helix</keyword>
<evidence type="ECO:0000313" key="2">
    <source>
        <dbReference type="EMBL" id="MEK8131843.1"/>
    </source>
</evidence>
<feature type="transmembrane region" description="Helical" evidence="1">
    <location>
        <begin position="303"/>
        <end position="322"/>
    </location>
</feature>
<dbReference type="RefSeq" id="WP_341418974.1">
    <property type="nucleotide sequence ID" value="NZ_JBBPCC010000024.1"/>
</dbReference>
<reference evidence="2 3" key="1">
    <citation type="submission" date="2024-04" db="EMBL/GenBank/DDBJ databases">
        <title>draft genome sequnece of Paenibacillus filicis.</title>
        <authorList>
            <person name="Kim D.-U."/>
        </authorList>
    </citation>
    <scope>NUCLEOTIDE SEQUENCE [LARGE SCALE GENOMIC DNA]</scope>
    <source>
        <strain evidence="2 3">KACC14197</strain>
    </source>
</reference>
<comment type="caution">
    <text evidence="2">The sequence shown here is derived from an EMBL/GenBank/DDBJ whole genome shotgun (WGS) entry which is preliminary data.</text>
</comment>
<keyword evidence="1" id="KW-0472">Membrane</keyword>
<dbReference type="InterPro" id="IPR004761">
    <property type="entry name" value="Spore_GerAB"/>
</dbReference>
<sequence length="369" mass="42102">MLSSKYFAYLFIISALINIINFVPRTLIDHRFDGALMSIAAAIVVGSAMMVLVTWSIQKIPGMGMPELYAKVFPAWLSRVLLGVNMCFWYLGGAVTLLSFVDITQRFISPDVPQTLILTGFLLIVCWSALKNSRTIVFALEAILLMNLPLIIYFFVKSVLNRHFSWDAVFSMLTHVWNAPNFSSMSGAIFIFTGYESVIILNRVLKPLPVKRLWLLSTLSLGVLLTTFLIPIAFHGTIGVGNHSYPWFSTADSIRIVYFVFERVLFMFYLIYLMMSLMNAIINWHIGVELFKSMFTPTGQSTYAHRGGVVLILVFAAVTYALREMDYFSFQQYGILFLQIRFIAEMLYVLIFVYAVRRYVQLCARQLSL</sequence>
<feature type="transmembrane region" description="Helical" evidence="1">
    <location>
        <begin position="136"/>
        <end position="156"/>
    </location>
</feature>
<name>A0ABU9DSH7_9BACL</name>
<feature type="transmembrane region" description="Helical" evidence="1">
    <location>
        <begin position="334"/>
        <end position="356"/>
    </location>
</feature>
<feature type="transmembrane region" description="Helical" evidence="1">
    <location>
        <begin position="213"/>
        <end position="236"/>
    </location>
</feature>
<accession>A0ABU9DSH7</accession>
<feature type="transmembrane region" description="Helical" evidence="1">
    <location>
        <begin position="77"/>
        <end position="100"/>
    </location>
</feature>
<feature type="transmembrane region" description="Helical" evidence="1">
    <location>
        <begin position="35"/>
        <end position="57"/>
    </location>
</feature>
<keyword evidence="3" id="KW-1185">Reference proteome</keyword>
<proteinExistence type="predicted"/>
<dbReference type="Pfam" id="PF03845">
    <property type="entry name" value="Spore_permease"/>
    <property type="match status" value="1"/>
</dbReference>
<gene>
    <name evidence="2" type="ORF">WMW72_28440</name>
</gene>
<dbReference type="EMBL" id="JBBPCC010000024">
    <property type="protein sequence ID" value="MEK8131843.1"/>
    <property type="molecule type" value="Genomic_DNA"/>
</dbReference>
<organism evidence="2 3">
    <name type="scientific">Paenibacillus filicis</name>
    <dbReference type="NCBI Taxonomy" id="669464"/>
    <lineage>
        <taxon>Bacteria</taxon>
        <taxon>Bacillati</taxon>
        <taxon>Bacillota</taxon>
        <taxon>Bacilli</taxon>
        <taxon>Bacillales</taxon>
        <taxon>Paenibacillaceae</taxon>
        <taxon>Paenibacillus</taxon>
    </lineage>
</organism>
<feature type="transmembrane region" description="Helical" evidence="1">
    <location>
        <begin position="112"/>
        <end position="130"/>
    </location>
</feature>
<protein>
    <submittedName>
        <fullName evidence="2">GerAB/ArcD/ProY family transporter</fullName>
    </submittedName>
</protein>
<evidence type="ECO:0000313" key="3">
    <source>
        <dbReference type="Proteomes" id="UP001469365"/>
    </source>
</evidence>